<dbReference type="GO" id="GO:0051301">
    <property type="term" value="P:cell division"/>
    <property type="evidence" value="ECO:0007669"/>
    <property type="project" value="UniProtKB-KW"/>
</dbReference>
<dbReference type="EMBL" id="JAQQXQ010000001">
    <property type="protein sequence ID" value="MDC8753139.1"/>
    <property type="molecule type" value="Genomic_DNA"/>
</dbReference>
<dbReference type="InterPro" id="IPR007838">
    <property type="entry name" value="Cell_div_ZapA-like"/>
</dbReference>
<keyword evidence="2" id="KW-0132">Cell division</keyword>
<organism evidence="2 3">
    <name type="scientific">Erythrobacter fulvus</name>
    <dbReference type="NCBI Taxonomy" id="2987523"/>
    <lineage>
        <taxon>Bacteria</taxon>
        <taxon>Pseudomonadati</taxon>
        <taxon>Pseudomonadota</taxon>
        <taxon>Alphaproteobacteria</taxon>
        <taxon>Sphingomonadales</taxon>
        <taxon>Erythrobacteraceae</taxon>
        <taxon>Erythrobacter/Porphyrobacter group</taxon>
        <taxon>Erythrobacter</taxon>
    </lineage>
</organism>
<comment type="caution">
    <text evidence="2">The sequence shown here is derived from an EMBL/GenBank/DDBJ whole genome shotgun (WGS) entry which is preliminary data.</text>
</comment>
<evidence type="ECO:0000313" key="2">
    <source>
        <dbReference type="EMBL" id="MDC8753139.1"/>
    </source>
</evidence>
<dbReference type="SUPFAM" id="SSF102829">
    <property type="entry name" value="Cell division protein ZapA-like"/>
    <property type="match status" value="1"/>
</dbReference>
<evidence type="ECO:0000256" key="1">
    <source>
        <dbReference type="SAM" id="Coils"/>
    </source>
</evidence>
<keyword evidence="3" id="KW-1185">Reference proteome</keyword>
<evidence type="ECO:0000313" key="3">
    <source>
        <dbReference type="Proteomes" id="UP001216558"/>
    </source>
</evidence>
<dbReference type="Pfam" id="PF05164">
    <property type="entry name" value="ZapA"/>
    <property type="match status" value="1"/>
</dbReference>
<dbReference type="Proteomes" id="UP001216558">
    <property type="component" value="Unassembled WGS sequence"/>
</dbReference>
<feature type="coiled-coil region" evidence="1">
    <location>
        <begin position="83"/>
        <end position="145"/>
    </location>
</feature>
<gene>
    <name evidence="2" type="ORF">OIK40_00615</name>
</gene>
<name>A0ABT5JKN8_9SPHN</name>
<accession>A0ABT5JKN8</accession>
<reference evidence="2 3" key="1">
    <citation type="submission" date="2022-10" db="EMBL/GenBank/DDBJ databases">
        <title>Erythrobacter sp. sf7 Genome sequencing.</title>
        <authorList>
            <person name="Park S."/>
        </authorList>
    </citation>
    <scope>NUCLEOTIDE SEQUENCE [LARGE SCALE GENOMIC DNA]</scope>
    <source>
        <strain evidence="3">sf7</strain>
    </source>
</reference>
<sequence>MSTVTLTIGPKSYPVACADGEEAHIEALGAMIAEKYALLGAARAPLEAQNLLFAALFLADELAEARKGKPGKAKTSPEGSAEADCLRAEIARLEAELVAARQAPPPPPTPQADLFGGAAPSAALAERLEALAEQAEATAAALEGLG</sequence>
<dbReference type="InterPro" id="IPR036192">
    <property type="entry name" value="Cell_div_ZapA-like_sf"/>
</dbReference>
<keyword evidence="2" id="KW-0131">Cell cycle</keyword>
<dbReference type="RefSeq" id="WP_273675338.1">
    <property type="nucleotide sequence ID" value="NZ_JAQQXQ010000001.1"/>
</dbReference>
<protein>
    <submittedName>
        <fullName evidence="2">Cell division protein ZapA</fullName>
    </submittedName>
</protein>
<proteinExistence type="predicted"/>
<keyword evidence="1" id="KW-0175">Coiled coil</keyword>